<feature type="domain" description="IMS import disulfide relay-system CHCH-CHCH-like Cx9C" evidence="1">
    <location>
        <begin position="79"/>
        <end position="116"/>
    </location>
</feature>
<dbReference type="SUPFAM" id="SSF47072">
    <property type="entry name" value="Cysteine alpha-hairpin motif"/>
    <property type="match status" value="1"/>
</dbReference>
<dbReference type="PANTHER" id="PTHR28066">
    <property type="entry name" value="37S RIBOSOMAL PROTEIN MRP10, MITOCHONDRIAL"/>
    <property type="match status" value="1"/>
</dbReference>
<dbReference type="AlphaFoldDB" id="A0A445KMZ9"/>
<dbReference type="GO" id="GO:0032543">
    <property type="term" value="P:mitochondrial translation"/>
    <property type="evidence" value="ECO:0007669"/>
    <property type="project" value="InterPro"/>
</dbReference>
<comment type="caution">
    <text evidence="2">The sequence shown here is derived from an EMBL/GenBank/DDBJ whole genome shotgun (WGS) entry which is preliminary data.</text>
</comment>
<name>A0A445KMZ9_GLYSO</name>
<protein>
    <recommendedName>
        <fullName evidence="1">IMS import disulfide relay-system CHCH-CHCH-like Cx9C domain-containing protein</fullName>
    </recommendedName>
</protein>
<reference evidence="2 3" key="1">
    <citation type="submission" date="2018-09" db="EMBL/GenBank/DDBJ databases">
        <title>A high-quality reference genome of wild soybean provides a powerful tool to mine soybean genomes.</title>
        <authorList>
            <person name="Xie M."/>
            <person name="Chung C.Y.L."/>
            <person name="Li M.-W."/>
            <person name="Wong F.-L."/>
            <person name="Chan T.-F."/>
            <person name="Lam H.-M."/>
        </authorList>
    </citation>
    <scope>NUCLEOTIDE SEQUENCE [LARGE SCALE GENOMIC DNA]</scope>
    <source>
        <strain evidence="3">cv. W05</strain>
        <tissue evidence="2">Hypocotyl of etiolated seedlings</tissue>
    </source>
</reference>
<organism evidence="2 3">
    <name type="scientific">Glycine soja</name>
    <name type="common">Wild soybean</name>
    <dbReference type="NCBI Taxonomy" id="3848"/>
    <lineage>
        <taxon>Eukaryota</taxon>
        <taxon>Viridiplantae</taxon>
        <taxon>Streptophyta</taxon>
        <taxon>Embryophyta</taxon>
        <taxon>Tracheophyta</taxon>
        <taxon>Spermatophyta</taxon>
        <taxon>Magnoliopsida</taxon>
        <taxon>eudicotyledons</taxon>
        <taxon>Gunneridae</taxon>
        <taxon>Pentapetalae</taxon>
        <taxon>rosids</taxon>
        <taxon>fabids</taxon>
        <taxon>Fabales</taxon>
        <taxon>Fabaceae</taxon>
        <taxon>Papilionoideae</taxon>
        <taxon>50 kb inversion clade</taxon>
        <taxon>NPAAA clade</taxon>
        <taxon>indigoferoid/millettioid clade</taxon>
        <taxon>Phaseoleae</taxon>
        <taxon>Glycine</taxon>
        <taxon>Glycine subgen. Soja</taxon>
    </lineage>
</organism>
<accession>A0A445KMZ9</accession>
<dbReference type="InterPro" id="IPR009069">
    <property type="entry name" value="Cys_alpha_HP_mot_SF"/>
</dbReference>
<dbReference type="EMBL" id="QZWG01000005">
    <property type="protein sequence ID" value="RZC12286.1"/>
    <property type="molecule type" value="Genomic_DNA"/>
</dbReference>
<dbReference type="InterPro" id="IPR017264">
    <property type="entry name" value="Ribosomal_mS37_fun"/>
</dbReference>
<keyword evidence="3" id="KW-1185">Reference proteome</keyword>
<gene>
    <name evidence="2" type="ORF">D0Y65_012198</name>
</gene>
<evidence type="ECO:0000259" key="1">
    <source>
        <dbReference type="Pfam" id="PF16860"/>
    </source>
</evidence>
<dbReference type="GO" id="GO:0005739">
    <property type="term" value="C:mitochondrion"/>
    <property type="evidence" value="ECO:0007669"/>
    <property type="project" value="GOC"/>
</dbReference>
<dbReference type="InterPro" id="IPR031731">
    <property type="entry name" value="CX9C"/>
</dbReference>
<evidence type="ECO:0000313" key="3">
    <source>
        <dbReference type="Proteomes" id="UP000289340"/>
    </source>
</evidence>
<proteinExistence type="predicted"/>
<sequence length="140" mass="16178">MRVYFKGPKTNLSVALTLRIEENTLRWHHCFVFNHRDQSSSPPRPDLFSTTFKVISESQIMGRKAGTLFINPKRFGNLQKPCMKEMALFLSCMAANHSDTDACARQKELLNVCIDAQSKKNRKSWGSINYQLQRLNRGRK</sequence>
<evidence type="ECO:0000313" key="2">
    <source>
        <dbReference type="EMBL" id="RZC12286.1"/>
    </source>
</evidence>
<dbReference type="Proteomes" id="UP000289340">
    <property type="component" value="Chromosome 5"/>
</dbReference>
<dbReference type="Pfam" id="PF16860">
    <property type="entry name" value="CX9C"/>
    <property type="match status" value="1"/>
</dbReference>
<dbReference type="PANTHER" id="PTHR28066:SF1">
    <property type="entry name" value="SMALL RIBOSOMAL SUBUNIT PROTEIN MS37"/>
    <property type="match status" value="1"/>
</dbReference>
<dbReference type="GO" id="GO:0003735">
    <property type="term" value="F:structural constituent of ribosome"/>
    <property type="evidence" value="ECO:0007669"/>
    <property type="project" value="InterPro"/>
</dbReference>